<protein>
    <submittedName>
        <fullName evidence="1">Uncharacterized protein</fullName>
    </submittedName>
</protein>
<name>A0A231GT40_9NOCA</name>
<dbReference type="AlphaFoldDB" id="A0A231GT40"/>
<evidence type="ECO:0000313" key="1">
    <source>
        <dbReference type="EMBL" id="OXR39794.1"/>
    </source>
</evidence>
<reference evidence="1 2" key="1">
    <citation type="submission" date="2017-07" db="EMBL/GenBank/DDBJ databases">
        <title>First draft Genome Sequence of Nocardia cerradoensis isolated from human infection.</title>
        <authorList>
            <person name="Carrasco G."/>
        </authorList>
    </citation>
    <scope>NUCLEOTIDE SEQUENCE [LARGE SCALE GENOMIC DNA]</scope>
    <source>
        <strain evidence="1 2">CNM20130759</strain>
    </source>
</reference>
<accession>A0A231GT40</accession>
<comment type="caution">
    <text evidence="1">The sequence shown here is derived from an EMBL/GenBank/DDBJ whole genome shotgun (WGS) entry which is preliminary data.</text>
</comment>
<dbReference type="EMBL" id="NGAF01000064">
    <property type="protein sequence ID" value="OXR39794.1"/>
    <property type="molecule type" value="Genomic_DNA"/>
</dbReference>
<keyword evidence="2" id="KW-1185">Reference proteome</keyword>
<evidence type="ECO:0000313" key="2">
    <source>
        <dbReference type="Proteomes" id="UP000215506"/>
    </source>
</evidence>
<organism evidence="1 2">
    <name type="scientific">Nocardia cerradoensis</name>
    <dbReference type="NCBI Taxonomy" id="85688"/>
    <lineage>
        <taxon>Bacteria</taxon>
        <taxon>Bacillati</taxon>
        <taxon>Actinomycetota</taxon>
        <taxon>Actinomycetes</taxon>
        <taxon>Mycobacteriales</taxon>
        <taxon>Nocardiaceae</taxon>
        <taxon>Nocardia</taxon>
    </lineage>
</organism>
<dbReference type="Proteomes" id="UP000215506">
    <property type="component" value="Unassembled WGS sequence"/>
</dbReference>
<proteinExistence type="predicted"/>
<gene>
    <name evidence="1" type="ORF">B7C42_08134</name>
</gene>
<sequence>MPDLPLRQGLGRVEIDAAVHIGESATQLLDGQPGIGIGGIAPGVIHLREQAVSAIGVLGRRDDECGAVPGSGPGEFGQALRSGDDVPVRRLRVLFRQSSRDGGGQGNRIRYISARHDQLPAKAAVLLAHLGRVQPSVVMRFGRTVGRIRLQSVGDVPCLRGVVATHVPVVREPSVRCAEPGGGMREDGTVAQVIDESPTIGAAAAGCRQRGPHPLDNRPGFRQRPQSILRRSELLRRPAADAVVVLGWYLLVGVTRGPDKVGHSAHVVAVEGRVARIYVDRSQRHACFVQIPEQGGAIGCSLAAVAVDDDRELTSASCGNALCPAGEFPVEIVDRHVVDICLHRVETANEQQGHTGCAGGFDEQAGALQPHPIRVFRIADDDCCRHIRHRFGNRAILPRPTGAGDMSGQFEQRPACRNEPQWSRLGRNTDALSARYRLLERDSAGHSAESAGTGPTGEIVGEHLLVRNVIHKFPDQDDFVESRLSRADLPQPIDPFRISLHRPRKTNRSHVVVQFTDSGQQLEIVLEILQRTQRRKRVRTTGLRCDKFPKLLCESSHFPTRHIVHHGAVGEPARRKRTLQCGDVLADAAPEFTE</sequence>